<keyword evidence="1" id="KW-0620">Polyamine biosynthesis</keyword>
<reference evidence="3 4" key="1">
    <citation type="submission" date="2018-04" db="EMBL/GenBank/DDBJ databases">
        <title>Genomic Encyclopedia of Archaeal and Bacterial Type Strains, Phase II (KMG-II): from individual species to whole genera.</title>
        <authorList>
            <person name="Goeker M."/>
        </authorList>
    </citation>
    <scope>NUCLEOTIDE SEQUENCE [LARGE SCALE GENOMIC DNA]</scope>
    <source>
        <strain evidence="3 4">DSM 28823</strain>
    </source>
</reference>
<evidence type="ECO:0000313" key="4">
    <source>
        <dbReference type="Proteomes" id="UP000243525"/>
    </source>
</evidence>
<evidence type="ECO:0000256" key="1">
    <source>
        <dbReference type="ARBA" id="ARBA00023115"/>
    </source>
</evidence>
<feature type="transmembrane region" description="Helical" evidence="2">
    <location>
        <begin position="126"/>
        <end position="145"/>
    </location>
</feature>
<feature type="transmembrane region" description="Helical" evidence="2">
    <location>
        <begin position="743"/>
        <end position="765"/>
    </location>
</feature>
<feature type="transmembrane region" description="Helical" evidence="2">
    <location>
        <begin position="291"/>
        <end position="309"/>
    </location>
</feature>
<feature type="transmembrane region" description="Helical" evidence="2">
    <location>
        <begin position="777"/>
        <end position="797"/>
    </location>
</feature>
<feature type="transmembrane region" description="Helical" evidence="2">
    <location>
        <begin position="618"/>
        <end position="642"/>
    </location>
</feature>
<feature type="transmembrane region" description="Helical" evidence="2">
    <location>
        <begin position="709"/>
        <end position="731"/>
    </location>
</feature>
<keyword evidence="2" id="KW-0472">Membrane</keyword>
<feature type="transmembrane region" description="Helical" evidence="2">
    <location>
        <begin position="73"/>
        <end position="94"/>
    </location>
</feature>
<feature type="transmembrane region" description="Helical" evidence="2">
    <location>
        <begin position="316"/>
        <end position="332"/>
    </location>
</feature>
<dbReference type="Gene3D" id="3.40.50.150">
    <property type="entry name" value="Vaccinia Virus protein VP39"/>
    <property type="match status" value="1"/>
</dbReference>
<accession>A0A2T5BZF4</accession>
<name>A0A2T5BZF4_9BACT</name>
<feature type="transmembrane region" description="Helical" evidence="2">
    <location>
        <begin position="41"/>
        <end position="61"/>
    </location>
</feature>
<dbReference type="PANTHER" id="PTHR43317">
    <property type="entry name" value="THERMOSPERMINE SYNTHASE ACAULIS5"/>
    <property type="match status" value="1"/>
</dbReference>
<dbReference type="Proteomes" id="UP000243525">
    <property type="component" value="Unassembled WGS sequence"/>
</dbReference>
<evidence type="ECO:0000313" key="3">
    <source>
        <dbReference type="EMBL" id="PTN07659.1"/>
    </source>
</evidence>
<dbReference type="CDD" id="cd02440">
    <property type="entry name" value="AdoMet_MTases"/>
    <property type="match status" value="1"/>
</dbReference>
<proteinExistence type="predicted"/>
<keyword evidence="4" id="KW-1185">Reference proteome</keyword>
<dbReference type="RefSeq" id="WP_107823025.1">
    <property type="nucleotide sequence ID" value="NZ_OY782574.1"/>
</dbReference>
<dbReference type="InterPro" id="IPR029063">
    <property type="entry name" value="SAM-dependent_MTases_sf"/>
</dbReference>
<dbReference type="OrthoDB" id="225091at2"/>
<feature type="transmembrane region" description="Helical" evidence="2">
    <location>
        <begin position="231"/>
        <end position="253"/>
    </location>
</feature>
<sequence length="827" mass="93175">MNIAYPLFPVSVIILLAYAISSLFTRWGIYNSRSHRKVWNVLLLVTFLVSGLLGLLSVVKVNYKLEIPHYDQLMQWHVSLGIGMVIIAFFHLSWHWKYYFSLKKEKPASDQALPLTERSAKVFPHFGILLFLLGLLAVVNQVVFIREFMSVMAGNELILGIVMSAWLLLTGWGAYVGKKGIPKGFSIFRAMAMLAVLSLLPLVLIALLYWLKSQLFPPGTITSVGNAVTGTFLLLYPVCFLSGYLFTLFSSGFSVTGHQNRIGKAYALESLGSLFGGLLFSFILGRFFNSSQVFGITAALVFVVSSWICESKFRRIILMFSAVVAPMAIFLLNPDTRIKQWLYRSQQIIQNRSTRYGNLIVTRQADQLNFYENHSLQMYTGNFMANEEAVHFAMLQHKKPQQVLLLSGGVSGMVQEINKYPVETITYLESNPEVYKYWKDEQGQDFSNVEFVHSDIRTFLARTKSTYDVILMNLPPPSTLGNNRFYTEEFLRIIKQHCLPETVVSISLPSTMNYTEENILHEAASLSKTLSIYFPNQLVLLGEKNYFLASSAELSSRITELVDRAGIENEYVNSYYFDDFLLQQRSQQLETEIRKATPFVEVNRDFHPYMFIKHTQYWLSHFGTNYTLLVAIPFVVFLLVLFKLDTVSLGLYTGGFSAAALEICLMLAYQVFFGSLYLATALFFAVFMGGLALGSLLRRIPVLFPKMKSYALLQILIAVFALLIPLLIALIESVGRQGMLLQLFFFGLVLLLAFGIGYEFFLASLLRESSFAETSGINYSTDLLGSAFGAFLTSILLLPALGLFATCIIIGLLNIFSGARAFYAVRG</sequence>
<protein>
    <submittedName>
        <fullName evidence="3">Putative membrane-bound spermidine synthase</fullName>
    </submittedName>
</protein>
<feature type="transmembrane region" description="Helical" evidence="2">
    <location>
        <begin position="6"/>
        <end position="29"/>
    </location>
</feature>
<keyword evidence="2" id="KW-0812">Transmembrane</keyword>
<feature type="transmembrane region" description="Helical" evidence="2">
    <location>
        <begin position="187"/>
        <end position="211"/>
    </location>
</feature>
<feature type="transmembrane region" description="Helical" evidence="2">
    <location>
        <begin position="265"/>
        <end position="285"/>
    </location>
</feature>
<gene>
    <name evidence="3" type="ORF">C8N47_1142</name>
</gene>
<feature type="transmembrane region" description="Helical" evidence="2">
    <location>
        <begin position="649"/>
        <end position="669"/>
    </location>
</feature>
<dbReference type="SUPFAM" id="SSF53335">
    <property type="entry name" value="S-adenosyl-L-methionine-dependent methyltransferases"/>
    <property type="match status" value="1"/>
</dbReference>
<evidence type="ECO:0000256" key="2">
    <source>
        <dbReference type="SAM" id="Phobius"/>
    </source>
</evidence>
<keyword evidence="2" id="KW-1133">Transmembrane helix</keyword>
<dbReference type="Pfam" id="PF01564">
    <property type="entry name" value="Spermine_synth"/>
    <property type="match status" value="1"/>
</dbReference>
<feature type="transmembrane region" description="Helical" evidence="2">
    <location>
        <begin position="157"/>
        <end position="175"/>
    </location>
</feature>
<feature type="transmembrane region" description="Helical" evidence="2">
    <location>
        <begin position="675"/>
        <end position="697"/>
    </location>
</feature>
<feature type="transmembrane region" description="Helical" evidence="2">
    <location>
        <begin position="803"/>
        <end position="823"/>
    </location>
</feature>
<organism evidence="3 4">
    <name type="scientific">Mangrovibacterium marinum</name>
    <dbReference type="NCBI Taxonomy" id="1639118"/>
    <lineage>
        <taxon>Bacteria</taxon>
        <taxon>Pseudomonadati</taxon>
        <taxon>Bacteroidota</taxon>
        <taxon>Bacteroidia</taxon>
        <taxon>Marinilabiliales</taxon>
        <taxon>Prolixibacteraceae</taxon>
        <taxon>Mangrovibacterium</taxon>
    </lineage>
</organism>
<dbReference type="EMBL" id="QAAD01000014">
    <property type="protein sequence ID" value="PTN07659.1"/>
    <property type="molecule type" value="Genomic_DNA"/>
</dbReference>
<dbReference type="AlphaFoldDB" id="A0A2T5BZF4"/>
<comment type="caution">
    <text evidence="3">The sequence shown here is derived from an EMBL/GenBank/DDBJ whole genome shotgun (WGS) entry which is preliminary data.</text>
</comment>
<dbReference type="GO" id="GO:0006596">
    <property type="term" value="P:polyamine biosynthetic process"/>
    <property type="evidence" value="ECO:0007669"/>
    <property type="project" value="UniProtKB-KW"/>
</dbReference>
<dbReference type="PANTHER" id="PTHR43317:SF1">
    <property type="entry name" value="THERMOSPERMINE SYNTHASE ACAULIS5"/>
    <property type="match status" value="1"/>
</dbReference>